<evidence type="ECO:0000313" key="3">
    <source>
        <dbReference type="EMBL" id="DAG04685.1"/>
    </source>
</evidence>
<organism evidence="3">
    <name type="scientific">Siphoviridae sp. ctGa111</name>
    <dbReference type="NCBI Taxonomy" id="2825413"/>
    <lineage>
        <taxon>Viruses</taxon>
        <taxon>Duplodnaviria</taxon>
        <taxon>Heunggongvirae</taxon>
        <taxon>Uroviricota</taxon>
        <taxon>Caudoviricetes</taxon>
    </lineage>
</organism>
<keyword evidence="2" id="KW-1133">Transmembrane helix</keyword>
<evidence type="ECO:0000256" key="2">
    <source>
        <dbReference type="SAM" id="Phobius"/>
    </source>
</evidence>
<accession>A0A8S5VD87</accession>
<protein>
    <recommendedName>
        <fullName evidence="4">ATP-dependent Clp protease proteolytic subunit</fullName>
    </recommendedName>
</protein>
<dbReference type="GO" id="GO:0009368">
    <property type="term" value="C:endopeptidase Clp complex"/>
    <property type="evidence" value="ECO:0007669"/>
    <property type="project" value="TreeGrafter"/>
</dbReference>
<dbReference type="PRINTS" id="PR00127">
    <property type="entry name" value="CLPPROTEASEP"/>
</dbReference>
<dbReference type="InterPro" id="IPR001907">
    <property type="entry name" value="ClpP"/>
</dbReference>
<dbReference type="PANTHER" id="PTHR10381">
    <property type="entry name" value="ATP-DEPENDENT CLP PROTEASE PROTEOLYTIC SUBUNIT"/>
    <property type="match status" value="1"/>
</dbReference>
<dbReference type="GO" id="GO:0004252">
    <property type="term" value="F:serine-type endopeptidase activity"/>
    <property type="evidence" value="ECO:0007669"/>
    <property type="project" value="InterPro"/>
</dbReference>
<dbReference type="Gene3D" id="3.90.226.10">
    <property type="entry name" value="2-enoyl-CoA Hydratase, Chain A, domain 1"/>
    <property type="match status" value="1"/>
</dbReference>
<dbReference type="InterPro" id="IPR023562">
    <property type="entry name" value="ClpP/TepA"/>
</dbReference>
<keyword evidence="2" id="KW-0812">Transmembrane</keyword>
<name>A0A8S5VD87_9CAUD</name>
<sequence length="122" mass="13703">MFSFIDVVALSKTPVWTINVGISMSAALVMLLSGQKRFTLPHAMALIHSGSGGASGTFEQSKEAMANYEKQVRKMREYIMTHTSIDKKTMTKNQAKDWYLDADEQVKYGIVDKICDDVDEFN</sequence>
<dbReference type="PANTHER" id="PTHR10381:SF11">
    <property type="entry name" value="ATP-DEPENDENT CLP PROTEASE PROTEOLYTIC SUBUNIT, MITOCHONDRIAL"/>
    <property type="match status" value="1"/>
</dbReference>
<feature type="transmembrane region" description="Helical" evidence="2">
    <location>
        <begin position="15"/>
        <end position="34"/>
    </location>
</feature>
<dbReference type="GO" id="GO:0004176">
    <property type="term" value="F:ATP-dependent peptidase activity"/>
    <property type="evidence" value="ECO:0007669"/>
    <property type="project" value="InterPro"/>
</dbReference>
<dbReference type="GO" id="GO:0051117">
    <property type="term" value="F:ATPase binding"/>
    <property type="evidence" value="ECO:0007669"/>
    <property type="project" value="TreeGrafter"/>
</dbReference>
<keyword evidence="2" id="KW-0472">Membrane</keyword>
<dbReference type="EMBL" id="BK016245">
    <property type="protein sequence ID" value="DAG04685.1"/>
    <property type="molecule type" value="Genomic_DNA"/>
</dbReference>
<dbReference type="GO" id="GO:0006515">
    <property type="term" value="P:protein quality control for misfolded or incompletely synthesized proteins"/>
    <property type="evidence" value="ECO:0007669"/>
    <property type="project" value="TreeGrafter"/>
</dbReference>
<evidence type="ECO:0000256" key="1">
    <source>
        <dbReference type="ARBA" id="ARBA00007039"/>
    </source>
</evidence>
<dbReference type="InterPro" id="IPR029045">
    <property type="entry name" value="ClpP/crotonase-like_dom_sf"/>
</dbReference>
<evidence type="ECO:0008006" key="4">
    <source>
        <dbReference type="Google" id="ProtNLM"/>
    </source>
</evidence>
<dbReference type="SUPFAM" id="SSF52096">
    <property type="entry name" value="ClpP/crotonase"/>
    <property type="match status" value="1"/>
</dbReference>
<comment type="similarity">
    <text evidence="1">Belongs to the peptidase S14 family.</text>
</comment>
<dbReference type="Pfam" id="PF00574">
    <property type="entry name" value="CLP_protease"/>
    <property type="match status" value="1"/>
</dbReference>
<reference evidence="3" key="1">
    <citation type="journal article" date="2021" name="Proc. Natl. Acad. Sci. U.S.A.">
        <title>A Catalog of Tens of Thousands of Viruses from Human Metagenomes Reveals Hidden Associations with Chronic Diseases.</title>
        <authorList>
            <person name="Tisza M.J."/>
            <person name="Buck C.B."/>
        </authorList>
    </citation>
    <scope>NUCLEOTIDE SEQUENCE</scope>
    <source>
        <strain evidence="3">CtGa111</strain>
    </source>
</reference>
<proteinExistence type="inferred from homology"/>